<sequence length="183" mass="21680">MRLLNTTAKIQKFCKVALSRGFDWCWVDTCCIDKRSSAELTEAINSMFVWYWKAGACFAFLADELLAPTHLTFFDRKWKSLGDRNKLALSIWTSRLEDMAYCLLGLFNVNMLLLYGEGRKAFVRLQLEIIKKSNDSTIFVWNRPPEDRFSWPFKEKFSGMLALWPTWFRDSNDIDWRPRRTYT</sequence>
<dbReference type="AlphaFoldDB" id="A0A6G1GJ08"/>
<gene>
    <name evidence="2" type="ORF">K402DRAFT_442507</name>
</gene>
<dbReference type="PANTHER" id="PTHR10622">
    <property type="entry name" value="HET DOMAIN-CONTAINING PROTEIN"/>
    <property type="match status" value="1"/>
</dbReference>
<accession>A0A6G1GJ08</accession>
<keyword evidence="3" id="KW-1185">Reference proteome</keyword>
<dbReference type="Pfam" id="PF06985">
    <property type="entry name" value="HET"/>
    <property type="match status" value="1"/>
</dbReference>
<proteinExistence type="predicted"/>
<evidence type="ECO:0000313" key="3">
    <source>
        <dbReference type="Proteomes" id="UP000800041"/>
    </source>
</evidence>
<dbReference type="Proteomes" id="UP000800041">
    <property type="component" value="Unassembled WGS sequence"/>
</dbReference>
<dbReference type="InterPro" id="IPR010730">
    <property type="entry name" value="HET"/>
</dbReference>
<dbReference type="PANTHER" id="PTHR10622:SF10">
    <property type="entry name" value="HET DOMAIN-CONTAINING PROTEIN"/>
    <property type="match status" value="1"/>
</dbReference>
<organism evidence="2 3">
    <name type="scientific">Aulographum hederae CBS 113979</name>
    <dbReference type="NCBI Taxonomy" id="1176131"/>
    <lineage>
        <taxon>Eukaryota</taxon>
        <taxon>Fungi</taxon>
        <taxon>Dikarya</taxon>
        <taxon>Ascomycota</taxon>
        <taxon>Pezizomycotina</taxon>
        <taxon>Dothideomycetes</taxon>
        <taxon>Pleosporomycetidae</taxon>
        <taxon>Aulographales</taxon>
        <taxon>Aulographaceae</taxon>
    </lineage>
</organism>
<evidence type="ECO:0000259" key="1">
    <source>
        <dbReference type="Pfam" id="PF06985"/>
    </source>
</evidence>
<reference evidence="2" key="1">
    <citation type="journal article" date="2020" name="Stud. Mycol.">
        <title>101 Dothideomycetes genomes: a test case for predicting lifestyles and emergence of pathogens.</title>
        <authorList>
            <person name="Haridas S."/>
            <person name="Albert R."/>
            <person name="Binder M."/>
            <person name="Bloem J."/>
            <person name="Labutti K."/>
            <person name="Salamov A."/>
            <person name="Andreopoulos B."/>
            <person name="Baker S."/>
            <person name="Barry K."/>
            <person name="Bills G."/>
            <person name="Bluhm B."/>
            <person name="Cannon C."/>
            <person name="Castanera R."/>
            <person name="Culley D."/>
            <person name="Daum C."/>
            <person name="Ezra D."/>
            <person name="Gonzalez J."/>
            <person name="Henrissat B."/>
            <person name="Kuo A."/>
            <person name="Liang C."/>
            <person name="Lipzen A."/>
            <person name="Lutzoni F."/>
            <person name="Magnuson J."/>
            <person name="Mondo S."/>
            <person name="Nolan M."/>
            <person name="Ohm R."/>
            <person name="Pangilinan J."/>
            <person name="Park H.-J."/>
            <person name="Ramirez L."/>
            <person name="Alfaro M."/>
            <person name="Sun H."/>
            <person name="Tritt A."/>
            <person name="Yoshinaga Y."/>
            <person name="Zwiers L.-H."/>
            <person name="Turgeon B."/>
            <person name="Goodwin S."/>
            <person name="Spatafora J."/>
            <person name="Crous P."/>
            <person name="Grigoriev I."/>
        </authorList>
    </citation>
    <scope>NUCLEOTIDE SEQUENCE</scope>
    <source>
        <strain evidence="2">CBS 113979</strain>
    </source>
</reference>
<protein>
    <recommendedName>
        <fullName evidence="1">Heterokaryon incompatibility domain-containing protein</fullName>
    </recommendedName>
</protein>
<feature type="domain" description="Heterokaryon incompatibility" evidence="1">
    <location>
        <begin position="4"/>
        <end position="65"/>
    </location>
</feature>
<evidence type="ECO:0000313" key="2">
    <source>
        <dbReference type="EMBL" id="KAF1980727.1"/>
    </source>
</evidence>
<dbReference type="OrthoDB" id="3787959at2759"/>
<dbReference type="EMBL" id="ML977225">
    <property type="protein sequence ID" value="KAF1980727.1"/>
    <property type="molecule type" value="Genomic_DNA"/>
</dbReference>
<name>A0A6G1GJ08_9PEZI</name>